<feature type="chain" id="PRO_5003368038" evidence="1">
    <location>
        <begin position="28"/>
        <end position="58"/>
    </location>
</feature>
<organism evidence="2 3">
    <name type="scientific">Myxococcus fulvus (strain ATCC BAA-855 / HW-1)</name>
    <dbReference type="NCBI Taxonomy" id="483219"/>
    <lineage>
        <taxon>Bacteria</taxon>
        <taxon>Pseudomonadati</taxon>
        <taxon>Myxococcota</taxon>
        <taxon>Myxococcia</taxon>
        <taxon>Myxococcales</taxon>
        <taxon>Cystobacterineae</taxon>
        <taxon>Myxococcaceae</taxon>
        <taxon>Myxococcus</taxon>
    </lineage>
</organism>
<protein>
    <submittedName>
        <fullName evidence="2">Uncharacterized protein</fullName>
    </submittedName>
</protein>
<dbReference type="AlphaFoldDB" id="F8CAD5"/>
<dbReference type="HOGENOM" id="CLU_2974653_0_0_7"/>
<gene>
    <name evidence="2" type="ordered locus">LILAB_13435</name>
</gene>
<dbReference type="Proteomes" id="UP000000488">
    <property type="component" value="Chromosome"/>
</dbReference>
<dbReference type="KEGG" id="mfu:LILAB_13435"/>
<proteinExistence type="predicted"/>
<name>F8CAD5_MYXFH</name>
<feature type="signal peptide" evidence="1">
    <location>
        <begin position="1"/>
        <end position="27"/>
    </location>
</feature>
<reference evidence="2 3" key="1">
    <citation type="journal article" date="2011" name="J. Bacteriol.">
        <title>Genome sequence of the halotolerant marine bacterium Myxococcus fulvus HW-1.</title>
        <authorList>
            <person name="Li Z.F."/>
            <person name="Li X."/>
            <person name="Liu H."/>
            <person name="Liu X."/>
            <person name="Han K."/>
            <person name="Wu Z.H."/>
            <person name="Hu W."/>
            <person name="Li F.F."/>
            <person name="Li Y.Z."/>
        </authorList>
    </citation>
    <scope>NUCLEOTIDE SEQUENCE [LARGE SCALE GENOMIC DNA]</scope>
    <source>
        <strain evidence="3">ATCC BAA-855 / HW-1</strain>
    </source>
</reference>
<accession>F8CAD5</accession>
<sequence length="58" mass="6102">MPCRRLSLALPSTVVLGALLLLPSAAAARTAILQKDGQWQLQQARGRGACSTPRTDTA</sequence>
<evidence type="ECO:0000313" key="3">
    <source>
        <dbReference type="Proteomes" id="UP000000488"/>
    </source>
</evidence>
<dbReference type="STRING" id="483219.LILAB_13435"/>
<evidence type="ECO:0000313" key="2">
    <source>
        <dbReference type="EMBL" id="AEI64592.1"/>
    </source>
</evidence>
<dbReference type="EMBL" id="CP002830">
    <property type="protein sequence ID" value="AEI64592.1"/>
    <property type="molecule type" value="Genomic_DNA"/>
</dbReference>
<evidence type="ECO:0000256" key="1">
    <source>
        <dbReference type="SAM" id="SignalP"/>
    </source>
</evidence>
<keyword evidence="1" id="KW-0732">Signal</keyword>